<evidence type="ECO:0000259" key="1">
    <source>
        <dbReference type="Pfam" id="PF05699"/>
    </source>
</evidence>
<evidence type="ECO:0000313" key="2">
    <source>
        <dbReference type="EMBL" id="RXN30789.1"/>
    </source>
</evidence>
<accession>A0A498NG24</accession>
<organism evidence="2 3">
    <name type="scientific">Labeo rohita</name>
    <name type="common">Indian major carp</name>
    <name type="synonym">Cyprinus rohita</name>
    <dbReference type="NCBI Taxonomy" id="84645"/>
    <lineage>
        <taxon>Eukaryota</taxon>
        <taxon>Metazoa</taxon>
        <taxon>Chordata</taxon>
        <taxon>Craniata</taxon>
        <taxon>Vertebrata</taxon>
        <taxon>Euteleostomi</taxon>
        <taxon>Actinopterygii</taxon>
        <taxon>Neopterygii</taxon>
        <taxon>Teleostei</taxon>
        <taxon>Ostariophysi</taxon>
        <taxon>Cypriniformes</taxon>
        <taxon>Cyprinidae</taxon>
        <taxon>Labeoninae</taxon>
        <taxon>Labeonini</taxon>
        <taxon>Labeo</taxon>
    </lineage>
</organism>
<dbReference type="InterPro" id="IPR012337">
    <property type="entry name" value="RNaseH-like_sf"/>
</dbReference>
<proteinExistence type="predicted"/>
<comment type="caution">
    <text evidence="2">The sequence shown here is derived from an EMBL/GenBank/DDBJ whole genome shotgun (WGS) entry which is preliminary data.</text>
</comment>
<dbReference type="Pfam" id="PF05699">
    <property type="entry name" value="Dimer_Tnp_hAT"/>
    <property type="match status" value="1"/>
</dbReference>
<dbReference type="InterPro" id="IPR052035">
    <property type="entry name" value="ZnF_BED_domain_contain"/>
</dbReference>
<name>A0A498NG24_LABRO</name>
<protein>
    <submittedName>
        <fullName evidence="2">Zinc finger BED domain-containing 1-like protein</fullName>
    </submittedName>
</protein>
<dbReference type="SUPFAM" id="SSF53098">
    <property type="entry name" value="Ribonuclease H-like"/>
    <property type="match status" value="1"/>
</dbReference>
<gene>
    <name evidence="2" type="ORF">ROHU_017459</name>
</gene>
<dbReference type="GO" id="GO:0046983">
    <property type="term" value="F:protein dimerization activity"/>
    <property type="evidence" value="ECO:0007669"/>
    <property type="project" value="InterPro"/>
</dbReference>
<dbReference type="Proteomes" id="UP000290572">
    <property type="component" value="Unassembled WGS sequence"/>
</dbReference>
<dbReference type="AlphaFoldDB" id="A0A498NG24"/>
<evidence type="ECO:0000313" key="3">
    <source>
        <dbReference type="Proteomes" id="UP000290572"/>
    </source>
</evidence>
<dbReference type="InterPro" id="IPR008906">
    <property type="entry name" value="HATC_C_dom"/>
</dbReference>
<sequence length="491" mass="55815">MIRAIDPRYEVPSRKYFTETEMPKLYAELRENVEKELCDLKYFATTTDLWSSRTMEPFLSLTIHYITDDWNLGSRCLQTSYFPAEHTAEEIAQGLKEALESWGFKEERQVCITTDNGTNVVKAASLNDWTRLQCFGHRLHLAIEKSVKDPRIDCAVGVCKKIVSAFSYSWKRRKELKKGQAEHHLPFHRLITETPTRWGSCQMMIQRVLEQEKALSQVLKADRKTKHLVPTWQDTDVLESISRTLGPLLEFTDALSGEDYVSVSYIKPVLHLFNNTVLAAADDDTELTKDMKRVLLEYLNEKYSDPKTVDLLDMASLVDPRFKDAYIADDHQEFIKTRAVAEILSLLEVQAATVREPLPHTSTEAAAVGADCAEAAVERQSKKVKRSLGSFFKKASDGTAALADREAIEVELKSYLQTMQVDGETDPLDWWRLHQANFPRVARLAQKYLCIPATSAPSERAFSFGGNIVTCHRSLLKPETVDKLVFLANNL</sequence>
<reference evidence="2 3" key="1">
    <citation type="submission" date="2018-03" db="EMBL/GenBank/DDBJ databases">
        <title>Draft genome sequence of Rohu Carp (Labeo rohita).</title>
        <authorList>
            <person name="Das P."/>
            <person name="Kushwaha B."/>
            <person name="Joshi C.G."/>
            <person name="Kumar D."/>
            <person name="Nagpure N.S."/>
            <person name="Sahoo L."/>
            <person name="Das S.P."/>
            <person name="Bit A."/>
            <person name="Patnaik S."/>
            <person name="Meher P.K."/>
            <person name="Jayasankar P."/>
            <person name="Koringa P.G."/>
            <person name="Patel N.V."/>
            <person name="Hinsu A.T."/>
            <person name="Kumar R."/>
            <person name="Pandey M."/>
            <person name="Agarwal S."/>
            <person name="Srivastava S."/>
            <person name="Singh M."/>
            <person name="Iquebal M.A."/>
            <person name="Jaiswal S."/>
            <person name="Angadi U.B."/>
            <person name="Kumar N."/>
            <person name="Raza M."/>
            <person name="Shah T.M."/>
            <person name="Rai A."/>
            <person name="Jena J.K."/>
        </authorList>
    </citation>
    <scope>NUCLEOTIDE SEQUENCE [LARGE SCALE GENOMIC DNA]</scope>
    <source>
        <strain evidence="2">DASCIFA01</strain>
        <tissue evidence="2">Testis</tissue>
    </source>
</reference>
<feature type="domain" description="HAT C-terminal dimerisation" evidence="1">
    <location>
        <begin position="411"/>
        <end position="491"/>
    </location>
</feature>
<dbReference type="PANTHER" id="PTHR46481:SF9">
    <property type="entry name" value="ZINC FINGER BED DOMAIN-CONTAINING PROTEIN 1-LIKE"/>
    <property type="match status" value="1"/>
</dbReference>
<dbReference type="PANTHER" id="PTHR46481">
    <property type="entry name" value="ZINC FINGER BED DOMAIN-CONTAINING PROTEIN 4"/>
    <property type="match status" value="1"/>
</dbReference>
<keyword evidence="3" id="KW-1185">Reference proteome</keyword>
<dbReference type="EMBL" id="QBIY01011545">
    <property type="protein sequence ID" value="RXN30789.1"/>
    <property type="molecule type" value="Genomic_DNA"/>
</dbReference>